<reference evidence="1" key="1">
    <citation type="submission" date="2016-10" db="EMBL/GenBank/DDBJ databases">
        <title>Sequence of Gallionella enrichment culture.</title>
        <authorList>
            <person name="Poehlein A."/>
            <person name="Muehling M."/>
            <person name="Daniel R."/>
        </authorList>
    </citation>
    <scope>NUCLEOTIDE SEQUENCE</scope>
</reference>
<proteinExistence type="predicted"/>
<accession>A0A1J5SWF9</accession>
<gene>
    <name evidence="1" type="ORF">GALL_59980</name>
</gene>
<sequence length="449" mass="49917">MLRIFRQILFLALVAFTLTPTISFAVPSFARQTGMDCAACHTSFPELTPFGREFKLNGYTLGERKLLPLAAMMQFSMTGLAKNHDNTGARIMARENDPQFDVLGLFLAGKLSDNAGMFAQWTYSNNGIVHDDGKFVGHSALDNTDIRFVLSHDVFGKNTVFGLSLNNNPSVQDVWNTTPAWGFPFNGPNLPNVPGPSYTSSIIEGGLSQQVAGLGAYFWYDRHLYGELSFYGNANKAFRILSAGQDWNGGVTRIDGRNNPYWRLAWNEDWGANSLMVGTYGMQVDKFPDPLNPHGATDRLTDTALDAQYQYLSDPYIVTLQTSYIHELQDNRASYDPACATGACNPQNHLNTFKAKASYLYNRKYGASLAYFNTTGSNDSVAFSSGNNLVTKPDTQSYVIQLDYDPWTFARVSLQYTGYLKFDGSSDADNLGLKPSDRNTLFLNTWFAF</sequence>
<comment type="caution">
    <text evidence="1">The sequence shown here is derived from an EMBL/GenBank/DDBJ whole genome shotgun (WGS) entry which is preliminary data.</text>
</comment>
<evidence type="ECO:0000313" key="1">
    <source>
        <dbReference type="EMBL" id="OIR12299.1"/>
    </source>
</evidence>
<protein>
    <recommendedName>
        <fullName evidence="2">Cytochrome C</fullName>
    </recommendedName>
</protein>
<evidence type="ECO:0008006" key="2">
    <source>
        <dbReference type="Google" id="ProtNLM"/>
    </source>
</evidence>
<organism evidence="1">
    <name type="scientific">mine drainage metagenome</name>
    <dbReference type="NCBI Taxonomy" id="410659"/>
    <lineage>
        <taxon>unclassified sequences</taxon>
        <taxon>metagenomes</taxon>
        <taxon>ecological metagenomes</taxon>
    </lineage>
</organism>
<name>A0A1J5SWF9_9ZZZZ</name>
<dbReference type="EMBL" id="MLJW01000017">
    <property type="protein sequence ID" value="OIR12299.1"/>
    <property type="molecule type" value="Genomic_DNA"/>
</dbReference>
<dbReference type="AlphaFoldDB" id="A0A1J5SWF9"/>